<reference evidence="1" key="1">
    <citation type="journal article" date="2014" name="Front. Microbiol.">
        <title>High frequency of phylogenetically diverse reductive dehalogenase-homologous genes in deep subseafloor sedimentary metagenomes.</title>
        <authorList>
            <person name="Kawai M."/>
            <person name="Futagami T."/>
            <person name="Toyoda A."/>
            <person name="Takaki Y."/>
            <person name="Nishi S."/>
            <person name="Hori S."/>
            <person name="Arai W."/>
            <person name="Tsubouchi T."/>
            <person name="Morono Y."/>
            <person name="Uchiyama I."/>
            <person name="Ito T."/>
            <person name="Fujiyama A."/>
            <person name="Inagaki F."/>
            <person name="Takami H."/>
        </authorList>
    </citation>
    <scope>NUCLEOTIDE SEQUENCE</scope>
    <source>
        <strain evidence="1">Expedition CK06-06</strain>
    </source>
</reference>
<dbReference type="EMBL" id="BARV01000020">
    <property type="protein sequence ID" value="GAH91725.1"/>
    <property type="molecule type" value="Genomic_DNA"/>
</dbReference>
<proteinExistence type="predicted"/>
<evidence type="ECO:0000313" key="1">
    <source>
        <dbReference type="EMBL" id="GAH91725.1"/>
    </source>
</evidence>
<protein>
    <submittedName>
        <fullName evidence="1">Uncharacterized protein</fullName>
    </submittedName>
</protein>
<accession>X1KDM2</accession>
<organism evidence="1">
    <name type="scientific">marine sediment metagenome</name>
    <dbReference type="NCBI Taxonomy" id="412755"/>
    <lineage>
        <taxon>unclassified sequences</taxon>
        <taxon>metagenomes</taxon>
        <taxon>ecological metagenomes</taxon>
    </lineage>
</organism>
<comment type="caution">
    <text evidence="1">The sequence shown here is derived from an EMBL/GenBank/DDBJ whole genome shotgun (WGS) entry which is preliminary data.</text>
</comment>
<sequence length="71" mass="7723">MTWRLECPACGHYGSVRNGGGPGKVFACRPCGVTVHALNKSDLEDKLARLAKKIHTARVINKVPAEIRQVP</sequence>
<dbReference type="AlphaFoldDB" id="X1KDM2"/>
<gene>
    <name evidence="1" type="ORF">S06H3_00135</name>
</gene>
<name>X1KDM2_9ZZZZ</name>